<dbReference type="EMBL" id="BDGU01000067">
    <property type="protein sequence ID" value="GAW01622.1"/>
    <property type="molecule type" value="Genomic_DNA"/>
</dbReference>
<evidence type="ECO:0000256" key="1">
    <source>
        <dbReference type="ARBA" id="ARBA00006484"/>
    </source>
</evidence>
<dbReference type="PRINTS" id="PR00081">
    <property type="entry name" value="GDHRDH"/>
</dbReference>
<dbReference type="GO" id="GO:0016491">
    <property type="term" value="F:oxidoreductase activity"/>
    <property type="evidence" value="ECO:0007669"/>
    <property type="project" value="UniProtKB-KW"/>
</dbReference>
<evidence type="ECO:0000313" key="6">
    <source>
        <dbReference type="Proteomes" id="UP000188533"/>
    </source>
</evidence>
<dbReference type="SUPFAM" id="SSF51735">
    <property type="entry name" value="NAD(P)-binding Rossmann-fold domains"/>
    <property type="match status" value="1"/>
</dbReference>
<dbReference type="PRINTS" id="PR00080">
    <property type="entry name" value="SDRFAMILY"/>
</dbReference>
<reference evidence="5 6" key="2">
    <citation type="submission" date="2017-02" db="EMBL/GenBank/DDBJ databases">
        <title>A genome survey and senescence transcriptome analysis in Lentinula edodes.</title>
        <authorList>
            <person name="Sakamoto Y."/>
            <person name="Nakade K."/>
            <person name="Sato S."/>
            <person name="Yoshida Y."/>
            <person name="Miyazaki K."/>
            <person name="Natsume S."/>
            <person name="Konno N."/>
        </authorList>
    </citation>
    <scope>NUCLEOTIDE SEQUENCE [LARGE SCALE GENOMIC DNA]</scope>
    <source>
        <strain evidence="5 6">NBRC 111202</strain>
    </source>
</reference>
<sequence>MLGFSLFGGKQWEVSSIPDLSGRVAIVTGGNTGLGYITVRELARKGARVYMFSRTETRALAAIEKIKKELESELNPEVEYINFDLLSLKSAKKAAEEFVQREKRLDILVNNAGIMATPYELSPDGIEIQACNGTGHFALTVSLLALLKETAAMPDSHVRIVNVSSGGYLAAHLGTPDFSSLEGLNQKTWSTWVRYGMSKLTNILFTNELQKRLDESGTTNIYCLSVHPGGVSTELTRGPLQSWPFLAPLERIARMFLVTPEQGALTQLYAATSPEVEEKDLKAALLFPIAQPKYKTSLAEDKDGRLGGDFWTLLQSLELEASVLGLFARFLILPRCDAVHS</sequence>
<reference evidence="5 6" key="1">
    <citation type="submission" date="2016-08" db="EMBL/GenBank/DDBJ databases">
        <authorList>
            <consortium name="Lentinula edodes genome sequencing consortium"/>
            <person name="Sakamoto Y."/>
            <person name="Nakade K."/>
            <person name="Sato S."/>
            <person name="Yoshida Y."/>
            <person name="Miyazaki K."/>
            <person name="Natsume S."/>
            <person name="Konno N."/>
        </authorList>
    </citation>
    <scope>NUCLEOTIDE SEQUENCE [LARGE SCALE GENOMIC DNA]</scope>
    <source>
        <strain evidence="5 6">NBRC 111202</strain>
    </source>
</reference>
<evidence type="ECO:0000256" key="3">
    <source>
        <dbReference type="ARBA" id="ARBA00023002"/>
    </source>
</evidence>
<keyword evidence="6" id="KW-1185">Reference proteome</keyword>
<dbReference type="Pfam" id="PF00106">
    <property type="entry name" value="adh_short"/>
    <property type="match status" value="1"/>
</dbReference>
<organism evidence="5 6">
    <name type="scientific">Lentinula edodes</name>
    <name type="common">Shiitake mushroom</name>
    <name type="synonym">Lentinus edodes</name>
    <dbReference type="NCBI Taxonomy" id="5353"/>
    <lineage>
        <taxon>Eukaryota</taxon>
        <taxon>Fungi</taxon>
        <taxon>Dikarya</taxon>
        <taxon>Basidiomycota</taxon>
        <taxon>Agaricomycotina</taxon>
        <taxon>Agaricomycetes</taxon>
        <taxon>Agaricomycetidae</taxon>
        <taxon>Agaricales</taxon>
        <taxon>Marasmiineae</taxon>
        <taxon>Omphalotaceae</taxon>
        <taxon>Lentinula</taxon>
    </lineage>
</organism>
<keyword evidence="3" id="KW-0560">Oxidoreductase</keyword>
<dbReference type="AlphaFoldDB" id="A0A1Q3E318"/>
<dbReference type="STRING" id="5353.A0A1Q3E318"/>
<dbReference type="InterPro" id="IPR002347">
    <property type="entry name" value="SDR_fam"/>
</dbReference>
<accession>A0A1Q3E318</accession>
<dbReference type="Proteomes" id="UP000188533">
    <property type="component" value="Unassembled WGS sequence"/>
</dbReference>
<protein>
    <recommendedName>
        <fullName evidence="7">NAD(P)-binding protein</fullName>
    </recommendedName>
</protein>
<evidence type="ECO:0000256" key="2">
    <source>
        <dbReference type="ARBA" id="ARBA00022857"/>
    </source>
</evidence>
<comment type="caution">
    <text evidence="5">The sequence shown here is derived from an EMBL/GenBank/DDBJ whole genome shotgun (WGS) entry which is preliminary data.</text>
</comment>
<dbReference type="PANTHER" id="PTHR24320:SF282">
    <property type="entry name" value="WW DOMAIN-CONTAINING OXIDOREDUCTASE"/>
    <property type="match status" value="1"/>
</dbReference>
<gene>
    <name evidence="5" type="ORF">LENED_003227</name>
</gene>
<comment type="similarity">
    <text evidence="1 4">Belongs to the short-chain dehydrogenases/reductases (SDR) family.</text>
</comment>
<name>A0A1Q3E318_LENED</name>
<proteinExistence type="inferred from homology"/>
<evidence type="ECO:0000256" key="4">
    <source>
        <dbReference type="RuleBase" id="RU000363"/>
    </source>
</evidence>
<dbReference type="InterPro" id="IPR036291">
    <property type="entry name" value="NAD(P)-bd_dom_sf"/>
</dbReference>
<evidence type="ECO:0008006" key="7">
    <source>
        <dbReference type="Google" id="ProtNLM"/>
    </source>
</evidence>
<dbReference type="PANTHER" id="PTHR24320">
    <property type="entry name" value="RETINOL DEHYDROGENASE"/>
    <property type="match status" value="1"/>
</dbReference>
<evidence type="ECO:0000313" key="5">
    <source>
        <dbReference type="EMBL" id="GAW01622.1"/>
    </source>
</evidence>
<keyword evidence="2" id="KW-0521">NADP</keyword>
<dbReference type="Gene3D" id="3.40.50.720">
    <property type="entry name" value="NAD(P)-binding Rossmann-like Domain"/>
    <property type="match status" value="1"/>
</dbReference>